<organism evidence="1 2">
    <name type="scientific">Acidihalobacter ferrooxydans</name>
    <dbReference type="NCBI Taxonomy" id="1765967"/>
    <lineage>
        <taxon>Bacteria</taxon>
        <taxon>Pseudomonadati</taxon>
        <taxon>Pseudomonadota</taxon>
        <taxon>Gammaproteobacteria</taxon>
        <taxon>Chromatiales</taxon>
        <taxon>Ectothiorhodospiraceae</taxon>
        <taxon>Acidihalobacter</taxon>
    </lineage>
</organism>
<dbReference type="KEGG" id="afy:BW247_00445"/>
<dbReference type="EMBL" id="CP019434">
    <property type="protein sequence ID" value="APZ44451.1"/>
    <property type="molecule type" value="Genomic_DNA"/>
</dbReference>
<dbReference type="PIRSF" id="PIRSF004982">
    <property type="entry name" value="SlP"/>
    <property type="match status" value="1"/>
</dbReference>
<dbReference type="PANTHER" id="PTHR37530:SF1">
    <property type="entry name" value="OUTER MEMBRANE PROTEIN SLP"/>
    <property type="match status" value="1"/>
</dbReference>
<dbReference type="PANTHER" id="PTHR37530">
    <property type="entry name" value="OUTER MEMBRANE PROTEIN SLP"/>
    <property type="match status" value="1"/>
</dbReference>
<dbReference type="AlphaFoldDB" id="A0A1P8UKT4"/>
<accession>A0A1P8UKT4</accession>
<evidence type="ECO:0000313" key="1">
    <source>
        <dbReference type="EMBL" id="APZ44451.1"/>
    </source>
</evidence>
<evidence type="ECO:0000313" key="2">
    <source>
        <dbReference type="Proteomes" id="UP000243807"/>
    </source>
</evidence>
<keyword evidence="2" id="KW-1185">Reference proteome</keyword>
<reference evidence="1 2" key="1">
    <citation type="submission" date="2017-01" db="EMBL/GenBank/DDBJ databases">
        <title>Draft sequence of Acidihalobacter ferrooxidans strain DSM 14175 (strain V8).</title>
        <authorList>
            <person name="Khaleque H.N."/>
            <person name="Ramsay J.P."/>
            <person name="Murphy R.J.T."/>
            <person name="Kaksonen A.H."/>
            <person name="Boxall N.J."/>
            <person name="Watkin E.L.J."/>
        </authorList>
    </citation>
    <scope>NUCLEOTIDE SEQUENCE [LARGE SCALE GENOMIC DNA]</scope>
    <source>
        <strain evidence="1 2">V8</strain>
    </source>
</reference>
<proteinExistence type="predicted"/>
<name>A0A1P8UKT4_9GAMM</name>
<sequence>MLGGCASVALQPPGPYANMTPTQAVNTDYVGARVRWGGKLIATEPQAKRTCFTVLALPLYSSGEPRVAQTRSLGRFVACSHGFYDPALYARGRLITLAGTITGFTTHKVGGYADRIPTLKAGAPHLWPIEPPVRYVTVPAAPLWYPIYIVRPPPPKP</sequence>
<dbReference type="GO" id="GO:0019867">
    <property type="term" value="C:outer membrane"/>
    <property type="evidence" value="ECO:0007669"/>
    <property type="project" value="InterPro"/>
</dbReference>
<dbReference type="InterPro" id="IPR004658">
    <property type="entry name" value="OMP_Slp"/>
</dbReference>
<dbReference type="Pfam" id="PF03843">
    <property type="entry name" value="Slp"/>
    <property type="match status" value="1"/>
</dbReference>
<evidence type="ECO:0008006" key="3">
    <source>
        <dbReference type="Google" id="ProtNLM"/>
    </source>
</evidence>
<dbReference type="Proteomes" id="UP000243807">
    <property type="component" value="Chromosome"/>
</dbReference>
<dbReference type="STRING" id="1765967.BW247_00445"/>
<protein>
    <recommendedName>
        <fullName evidence="3">Outer membrane lipoprotein</fullName>
    </recommendedName>
</protein>
<gene>
    <name evidence="1" type="ORF">BW247_00445</name>
</gene>